<name>A0AAI8X246_MYCAV</name>
<accession>A0AAI8X246</accession>
<protein>
    <submittedName>
        <fullName evidence="1">Uncharacterized protein</fullName>
    </submittedName>
</protein>
<dbReference type="AlphaFoldDB" id="A0AAI8X246"/>
<reference evidence="1 2" key="1">
    <citation type="submission" date="2019-09" db="EMBL/GenBank/DDBJ databases">
        <title>Complete genome sequence of Mycobacterium avium subsp. hominissuis strain JP-H-1.</title>
        <authorList>
            <person name="Kinoshita Y."/>
            <person name="Niwa H."/>
            <person name="Uchida-Fujii E."/>
            <person name="Nukada T."/>
        </authorList>
    </citation>
    <scope>NUCLEOTIDE SEQUENCE [LARGE SCALE GENOMIC DNA]</scope>
    <source>
        <strain evidence="1 2">JP-H-1</strain>
    </source>
</reference>
<organism evidence="1 2">
    <name type="scientific">Mycobacterium avium subsp. hominissuis</name>
    <dbReference type="NCBI Taxonomy" id="439334"/>
    <lineage>
        <taxon>Bacteria</taxon>
        <taxon>Bacillati</taxon>
        <taxon>Actinomycetota</taxon>
        <taxon>Actinomycetes</taxon>
        <taxon>Mycobacteriales</taxon>
        <taxon>Mycobacteriaceae</taxon>
        <taxon>Mycobacterium</taxon>
        <taxon>Mycobacterium avium complex (MAC)</taxon>
    </lineage>
</organism>
<proteinExistence type="predicted"/>
<evidence type="ECO:0000313" key="1">
    <source>
        <dbReference type="EMBL" id="BBN50144.1"/>
    </source>
</evidence>
<evidence type="ECO:0000313" key="2">
    <source>
        <dbReference type="Proteomes" id="UP000327362"/>
    </source>
</evidence>
<sequence length="209" mass="24345">MIDLPINLKEFPPELHRIVKSWYSWQATYLRKMRMPLPQSGAKVDNSSQTPDWATRPPTMTDNETLRFLDDYEVAYFLVLGKDGYYIDKKSRGSRKNLWMFRRFDDAEKYMLFLISQEAWPGRYSDSPSYRWYQEGLHPGITLTKPDPVNYPGRVSITVDGEPIDRGWMPEHDAVAASHLMLLSFEELDGALRQGIPPDWFSFNIITAT</sequence>
<dbReference type="EMBL" id="AP020326">
    <property type="protein sequence ID" value="BBN50144.1"/>
    <property type="molecule type" value="Genomic_DNA"/>
</dbReference>
<dbReference type="Proteomes" id="UP000327362">
    <property type="component" value="Chromosome"/>
</dbReference>
<gene>
    <name evidence="1" type="ORF">JPH1_46190</name>
</gene>